<dbReference type="Proteomes" id="UP001595583">
    <property type="component" value="Unassembled WGS sequence"/>
</dbReference>
<keyword evidence="2" id="KW-1185">Reference proteome</keyword>
<evidence type="ECO:0000313" key="2">
    <source>
        <dbReference type="Proteomes" id="UP001595583"/>
    </source>
</evidence>
<accession>A0ABV7K4K2</accession>
<comment type="caution">
    <text evidence="1">The sequence shown here is derived from an EMBL/GenBank/DDBJ whole genome shotgun (WGS) entry which is preliminary data.</text>
</comment>
<protein>
    <submittedName>
        <fullName evidence="1">Uncharacterized protein</fullName>
    </submittedName>
</protein>
<name>A0ABV7K4K2_9HYPH</name>
<sequence>MTLASFEELYSDVITAVEEAVATNRIVNVSAIAETLRRRHEWLNIALEDVELLVLQCTDRRLPVEFDGAQTGVDF</sequence>
<dbReference type="RefSeq" id="WP_378217862.1">
    <property type="nucleotide sequence ID" value="NZ_JBHRTK010000001.1"/>
</dbReference>
<evidence type="ECO:0000313" key="1">
    <source>
        <dbReference type="EMBL" id="MFC3204931.1"/>
    </source>
</evidence>
<reference evidence="2" key="1">
    <citation type="journal article" date="2019" name="Int. J. Syst. Evol. Microbiol.">
        <title>The Global Catalogue of Microorganisms (GCM) 10K type strain sequencing project: providing services to taxonomists for standard genome sequencing and annotation.</title>
        <authorList>
            <consortium name="The Broad Institute Genomics Platform"/>
            <consortium name="The Broad Institute Genome Sequencing Center for Infectious Disease"/>
            <person name="Wu L."/>
            <person name="Ma J."/>
        </authorList>
    </citation>
    <scope>NUCLEOTIDE SEQUENCE [LARGE SCALE GENOMIC DNA]</scope>
    <source>
        <strain evidence="2">KCTC 52165</strain>
    </source>
</reference>
<proteinExistence type="predicted"/>
<organism evidence="1 2">
    <name type="scientific">Aquamicrobium soli</name>
    <dbReference type="NCBI Taxonomy" id="1811518"/>
    <lineage>
        <taxon>Bacteria</taxon>
        <taxon>Pseudomonadati</taxon>
        <taxon>Pseudomonadota</taxon>
        <taxon>Alphaproteobacteria</taxon>
        <taxon>Hyphomicrobiales</taxon>
        <taxon>Phyllobacteriaceae</taxon>
        <taxon>Aquamicrobium</taxon>
    </lineage>
</organism>
<dbReference type="EMBL" id="JBHRTK010000001">
    <property type="protein sequence ID" value="MFC3204931.1"/>
    <property type="molecule type" value="Genomic_DNA"/>
</dbReference>
<gene>
    <name evidence="1" type="ORF">ACFOHJ_01790</name>
</gene>